<dbReference type="AlphaFoldDB" id="A0A1S3DQB4"/>
<keyword evidence="3" id="KW-0813">Transport</keyword>
<dbReference type="InterPro" id="IPR013713">
    <property type="entry name" value="XPO2_central"/>
</dbReference>
<dbReference type="PANTHER" id="PTHR10997:SF8">
    <property type="entry name" value="EXPORTIN-2"/>
    <property type="match status" value="1"/>
</dbReference>
<evidence type="ECO:0000259" key="7">
    <source>
        <dbReference type="PROSITE" id="PS50166"/>
    </source>
</evidence>
<dbReference type="GO" id="GO:0005049">
    <property type="term" value="F:nuclear export signal receptor activity"/>
    <property type="evidence" value="ECO:0007669"/>
    <property type="project" value="TreeGrafter"/>
</dbReference>
<protein>
    <submittedName>
        <fullName evidence="9">Exportin-2-like</fullName>
    </submittedName>
</protein>
<evidence type="ECO:0000256" key="5">
    <source>
        <dbReference type="ARBA" id="ARBA00022927"/>
    </source>
</evidence>
<feature type="non-terminal residue" evidence="9">
    <location>
        <position position="188"/>
    </location>
</feature>
<dbReference type="Proteomes" id="UP000079169">
    <property type="component" value="Unplaced"/>
</dbReference>
<dbReference type="GO" id="GO:0005829">
    <property type="term" value="C:cytosol"/>
    <property type="evidence" value="ECO:0007669"/>
    <property type="project" value="TreeGrafter"/>
</dbReference>
<feature type="non-terminal residue" evidence="9">
    <location>
        <position position="1"/>
    </location>
</feature>
<dbReference type="PaxDb" id="121845-A0A1S3DQB4"/>
<keyword evidence="5" id="KW-0653">Protein transport</keyword>
<keyword evidence="8" id="KW-1185">Reference proteome</keyword>
<dbReference type="GO" id="GO:0006611">
    <property type="term" value="P:protein export from nucleus"/>
    <property type="evidence" value="ECO:0007669"/>
    <property type="project" value="TreeGrafter"/>
</dbReference>
<evidence type="ECO:0000256" key="2">
    <source>
        <dbReference type="ARBA" id="ARBA00004496"/>
    </source>
</evidence>
<organism evidence="8 9">
    <name type="scientific">Diaphorina citri</name>
    <name type="common">Asian citrus psyllid</name>
    <dbReference type="NCBI Taxonomy" id="121845"/>
    <lineage>
        <taxon>Eukaryota</taxon>
        <taxon>Metazoa</taxon>
        <taxon>Ecdysozoa</taxon>
        <taxon>Arthropoda</taxon>
        <taxon>Hexapoda</taxon>
        <taxon>Insecta</taxon>
        <taxon>Pterygota</taxon>
        <taxon>Neoptera</taxon>
        <taxon>Paraneoptera</taxon>
        <taxon>Hemiptera</taxon>
        <taxon>Sternorrhyncha</taxon>
        <taxon>Psylloidea</taxon>
        <taxon>Psyllidae</taxon>
        <taxon>Diaphorininae</taxon>
        <taxon>Diaphorina</taxon>
    </lineage>
</organism>
<dbReference type="InterPro" id="IPR016024">
    <property type="entry name" value="ARM-type_fold"/>
</dbReference>
<dbReference type="PANTHER" id="PTHR10997">
    <property type="entry name" value="IMPORTIN-7, 8, 11"/>
    <property type="match status" value="1"/>
</dbReference>
<dbReference type="STRING" id="121845.A0A1S3DQB4"/>
<keyword evidence="4" id="KW-0963">Cytoplasm</keyword>
<reference evidence="9" key="1">
    <citation type="submission" date="2025-08" db="UniProtKB">
        <authorList>
            <consortium name="RefSeq"/>
        </authorList>
    </citation>
    <scope>IDENTIFICATION</scope>
</reference>
<dbReference type="GeneID" id="103522573"/>
<dbReference type="InterPro" id="IPR011989">
    <property type="entry name" value="ARM-like"/>
</dbReference>
<evidence type="ECO:0000313" key="8">
    <source>
        <dbReference type="Proteomes" id="UP000079169"/>
    </source>
</evidence>
<name>A0A1S3DQB4_DIACI</name>
<sequence length="188" mass="21366">ATINLVGEHKDNPTALKVIYNSLVVSSENFLESVETNQNYPLLILTLVERADVDMTIRIAGAVAFKNYVKRNWPLVEDEPDKIHASDREAIKGLILHLMLTSPEAIQKQLSDATAIIGKSDFPDKWPSLITDMVAKFGTGDFHIINGVLHTAHSLFKRYRHEFKSQKLWTEIKFVLDNFAKPFTELFK</sequence>
<dbReference type="SMART" id="SM00913">
    <property type="entry name" value="IBN_N"/>
    <property type="match status" value="1"/>
</dbReference>
<dbReference type="Pfam" id="PF03810">
    <property type="entry name" value="IBN_N"/>
    <property type="match status" value="1"/>
</dbReference>
<accession>A0A1S3DQB4</accession>
<dbReference type="GO" id="GO:0031267">
    <property type="term" value="F:small GTPase binding"/>
    <property type="evidence" value="ECO:0007669"/>
    <property type="project" value="InterPro"/>
</dbReference>
<dbReference type="GO" id="GO:0005635">
    <property type="term" value="C:nuclear envelope"/>
    <property type="evidence" value="ECO:0007669"/>
    <property type="project" value="TreeGrafter"/>
</dbReference>
<dbReference type="KEGG" id="dci:103522573"/>
<evidence type="ECO:0000256" key="3">
    <source>
        <dbReference type="ARBA" id="ARBA00022448"/>
    </source>
</evidence>
<evidence type="ECO:0000256" key="4">
    <source>
        <dbReference type="ARBA" id="ARBA00022490"/>
    </source>
</evidence>
<dbReference type="Gene3D" id="1.25.10.10">
    <property type="entry name" value="Leucine-rich Repeat Variant"/>
    <property type="match status" value="1"/>
</dbReference>
<dbReference type="PROSITE" id="PS50166">
    <property type="entry name" value="IMPORTIN_B_NT"/>
    <property type="match status" value="1"/>
</dbReference>
<dbReference type="Pfam" id="PF08506">
    <property type="entry name" value="Cse1"/>
    <property type="match status" value="1"/>
</dbReference>
<dbReference type="RefSeq" id="XP_008485896.1">
    <property type="nucleotide sequence ID" value="XM_008487674.1"/>
</dbReference>
<evidence type="ECO:0000256" key="1">
    <source>
        <dbReference type="ARBA" id="ARBA00004123"/>
    </source>
</evidence>
<comment type="subcellular location">
    <subcellularLocation>
        <location evidence="2">Cytoplasm</location>
    </subcellularLocation>
    <subcellularLocation>
        <location evidence="1">Nucleus</location>
    </subcellularLocation>
</comment>
<dbReference type="GO" id="GO:0006606">
    <property type="term" value="P:protein import into nucleus"/>
    <property type="evidence" value="ECO:0007669"/>
    <property type="project" value="TreeGrafter"/>
</dbReference>
<evidence type="ECO:0000256" key="6">
    <source>
        <dbReference type="ARBA" id="ARBA00023242"/>
    </source>
</evidence>
<proteinExistence type="predicted"/>
<evidence type="ECO:0000313" key="9">
    <source>
        <dbReference type="RefSeq" id="XP_008485896.1"/>
    </source>
</evidence>
<keyword evidence="6" id="KW-0539">Nucleus</keyword>
<feature type="domain" description="Importin N-terminal" evidence="7">
    <location>
        <begin position="27"/>
        <end position="101"/>
    </location>
</feature>
<gene>
    <name evidence="9" type="primary">LOC103522573</name>
</gene>
<dbReference type="SUPFAM" id="SSF48371">
    <property type="entry name" value="ARM repeat"/>
    <property type="match status" value="1"/>
</dbReference>
<dbReference type="InterPro" id="IPR001494">
    <property type="entry name" value="Importin-beta_N"/>
</dbReference>